<dbReference type="GO" id="GO:0010008">
    <property type="term" value="C:endosome membrane"/>
    <property type="evidence" value="ECO:0007669"/>
    <property type="project" value="UniProtKB-SubCell"/>
</dbReference>
<keyword evidence="14" id="KW-1185">Reference proteome</keyword>
<gene>
    <name evidence="12" type="ORF">I303_03083</name>
    <name evidence="13" type="ORF">I303_103063</name>
</gene>
<reference evidence="13" key="3">
    <citation type="submission" date="2024-02" db="EMBL/GenBank/DDBJ databases">
        <title>Comparative genomics of Cryptococcus and Kwoniella reveals pathogenesis evolution and contrasting modes of karyotype evolution via chromosome fusion or intercentromeric recombination.</title>
        <authorList>
            <person name="Coelho M.A."/>
            <person name="David-Palma M."/>
            <person name="Shea T."/>
            <person name="Bowers K."/>
            <person name="McGinley-Smith S."/>
            <person name="Mohammad A.W."/>
            <person name="Gnirke A."/>
            <person name="Yurkov A.M."/>
            <person name="Nowrousian M."/>
            <person name="Sun S."/>
            <person name="Cuomo C.A."/>
            <person name="Heitman J."/>
        </authorList>
    </citation>
    <scope>NUCLEOTIDE SEQUENCE</scope>
    <source>
        <strain evidence="13">CBS 10117</strain>
    </source>
</reference>
<evidence type="ECO:0000256" key="9">
    <source>
        <dbReference type="ARBA" id="ARBA00033785"/>
    </source>
</evidence>
<dbReference type="PANTHER" id="PTHR10555:SF170">
    <property type="entry name" value="FI18122P1"/>
    <property type="match status" value="1"/>
</dbReference>
<evidence type="ECO:0000256" key="7">
    <source>
        <dbReference type="ARBA" id="ARBA00033728"/>
    </source>
</evidence>
<dbReference type="OrthoDB" id="10254720at2759"/>
<dbReference type="Pfam" id="PF00787">
    <property type="entry name" value="PX"/>
    <property type="match status" value="1"/>
</dbReference>
<dbReference type="GO" id="GO:0032266">
    <property type="term" value="F:phosphatidylinositol-3-phosphate binding"/>
    <property type="evidence" value="ECO:0007669"/>
    <property type="project" value="InterPro"/>
</dbReference>
<dbReference type="Proteomes" id="UP000078595">
    <property type="component" value="Chromosome 3"/>
</dbReference>
<dbReference type="InterPro" id="IPR036871">
    <property type="entry name" value="PX_dom_sf"/>
</dbReference>
<dbReference type="GeneID" id="28966782"/>
<dbReference type="KEGG" id="kdj:28966782"/>
<reference evidence="13" key="2">
    <citation type="submission" date="2013-07" db="EMBL/GenBank/DDBJ databases">
        <authorList>
            <consortium name="The Broad Institute Genome Sequencing Platform"/>
            <person name="Cuomo C."/>
            <person name="Litvintseva A."/>
            <person name="Chen Y."/>
            <person name="Heitman J."/>
            <person name="Sun S."/>
            <person name="Springer D."/>
            <person name="Dromer F."/>
            <person name="Young S.K."/>
            <person name="Zeng Q."/>
            <person name="Gargeya S."/>
            <person name="Fitzgerald M."/>
            <person name="Abouelleil A."/>
            <person name="Alvarado L."/>
            <person name="Berlin A.M."/>
            <person name="Chapman S.B."/>
            <person name="Dewar J."/>
            <person name="Goldberg J."/>
            <person name="Griggs A."/>
            <person name="Gujja S."/>
            <person name="Hansen M."/>
            <person name="Howarth C."/>
            <person name="Imamovic A."/>
            <person name="Larimer J."/>
            <person name="McCowan C."/>
            <person name="Murphy C."/>
            <person name="Pearson M."/>
            <person name="Priest M."/>
            <person name="Roberts A."/>
            <person name="Saif S."/>
            <person name="Shea T."/>
            <person name="Sykes S."/>
            <person name="Wortman J."/>
            <person name="Nusbaum C."/>
            <person name="Birren B."/>
        </authorList>
    </citation>
    <scope>NUCLEOTIDE SEQUENCE</scope>
    <source>
        <strain evidence="13">CBS 10117</strain>
    </source>
</reference>
<dbReference type="SUPFAM" id="SSF64268">
    <property type="entry name" value="PX domain"/>
    <property type="match status" value="1"/>
</dbReference>
<feature type="compositionally biased region" description="Polar residues" evidence="10">
    <location>
        <begin position="85"/>
        <end position="95"/>
    </location>
</feature>
<evidence type="ECO:0000256" key="4">
    <source>
        <dbReference type="ARBA" id="ARBA00022554"/>
    </source>
</evidence>
<protein>
    <recommendedName>
        <fullName evidence="8">Endosomal/vacuolar adapter protein YPT35</fullName>
    </recommendedName>
    <alternativeName>
        <fullName evidence="9">PX domain-containing protein YPT35</fullName>
    </alternativeName>
</protein>
<dbReference type="STRING" id="1296121.A0A1A6AAI6"/>
<evidence type="ECO:0000313" key="13">
    <source>
        <dbReference type="EMBL" id="WWC60490.1"/>
    </source>
</evidence>
<evidence type="ECO:0000256" key="8">
    <source>
        <dbReference type="ARBA" id="ARBA00033774"/>
    </source>
</evidence>
<accession>A0A1A6AAI6</accession>
<evidence type="ECO:0000256" key="3">
    <source>
        <dbReference type="ARBA" id="ARBA00007426"/>
    </source>
</evidence>
<dbReference type="RefSeq" id="XP_018264902.1">
    <property type="nucleotide sequence ID" value="XM_018406408.1"/>
</dbReference>
<evidence type="ECO:0000313" key="14">
    <source>
        <dbReference type="Proteomes" id="UP000078595"/>
    </source>
</evidence>
<proteinExistence type="inferred from homology"/>
<dbReference type="Gene3D" id="3.30.1520.10">
    <property type="entry name" value="Phox-like domain"/>
    <property type="match status" value="1"/>
</dbReference>
<feature type="domain" description="PX" evidence="11">
    <location>
        <begin position="178"/>
        <end position="296"/>
    </location>
</feature>
<dbReference type="CDD" id="cd07280">
    <property type="entry name" value="PX_YPT35"/>
    <property type="match status" value="1"/>
</dbReference>
<dbReference type="InterPro" id="IPR001683">
    <property type="entry name" value="PX_dom"/>
</dbReference>
<comment type="function">
    <text evidence="7">Recruits the lipid transfer protein VPS13 to endosomal and vacuolar membranes.</text>
</comment>
<feature type="compositionally biased region" description="Basic and acidic residues" evidence="10">
    <location>
        <begin position="12"/>
        <end position="26"/>
    </location>
</feature>
<dbReference type="VEuPathDB" id="FungiDB:I303_03083"/>
<evidence type="ECO:0000313" key="12">
    <source>
        <dbReference type="EMBL" id="OBR87060.1"/>
    </source>
</evidence>
<dbReference type="PROSITE" id="PS50195">
    <property type="entry name" value="PX"/>
    <property type="match status" value="1"/>
</dbReference>
<dbReference type="SMART" id="SM00312">
    <property type="entry name" value="PX"/>
    <property type="match status" value="1"/>
</dbReference>
<feature type="region of interest" description="Disordered" evidence="10">
    <location>
        <begin position="1"/>
        <end position="71"/>
    </location>
</feature>
<dbReference type="AlphaFoldDB" id="A0A1A6AAI6"/>
<dbReference type="GO" id="GO:0005774">
    <property type="term" value="C:vacuolar membrane"/>
    <property type="evidence" value="ECO:0007669"/>
    <property type="project" value="UniProtKB-SubCell"/>
</dbReference>
<dbReference type="EMBL" id="CP144532">
    <property type="protein sequence ID" value="WWC60490.1"/>
    <property type="molecule type" value="Genomic_DNA"/>
</dbReference>
<evidence type="ECO:0000256" key="1">
    <source>
        <dbReference type="ARBA" id="ARBA00004148"/>
    </source>
</evidence>
<keyword evidence="6" id="KW-0472">Membrane</keyword>
<feature type="region of interest" description="Disordered" evidence="10">
    <location>
        <begin position="85"/>
        <end position="106"/>
    </location>
</feature>
<organism evidence="12">
    <name type="scientific">Kwoniella dejecticola CBS 10117</name>
    <dbReference type="NCBI Taxonomy" id="1296121"/>
    <lineage>
        <taxon>Eukaryota</taxon>
        <taxon>Fungi</taxon>
        <taxon>Dikarya</taxon>
        <taxon>Basidiomycota</taxon>
        <taxon>Agaricomycotina</taxon>
        <taxon>Tremellomycetes</taxon>
        <taxon>Tremellales</taxon>
        <taxon>Cryptococcaceae</taxon>
        <taxon>Kwoniella</taxon>
    </lineage>
</organism>
<comment type="subcellular location">
    <subcellularLocation>
        <location evidence="2">Endosome</location>
    </subcellularLocation>
    <subcellularLocation>
        <location evidence="1">Vacuole membrane</location>
        <topology evidence="1">Peripheral membrane protein</topology>
    </subcellularLocation>
</comment>
<evidence type="ECO:0000256" key="5">
    <source>
        <dbReference type="ARBA" id="ARBA00022753"/>
    </source>
</evidence>
<keyword evidence="4" id="KW-0926">Vacuole</keyword>
<keyword evidence="5" id="KW-0967">Endosome</keyword>
<dbReference type="PANTHER" id="PTHR10555">
    <property type="entry name" value="SORTING NEXIN"/>
    <property type="match status" value="1"/>
</dbReference>
<evidence type="ECO:0000256" key="2">
    <source>
        <dbReference type="ARBA" id="ARBA00004177"/>
    </source>
</evidence>
<comment type="similarity">
    <text evidence="3">Belongs to the YPT35 family.</text>
</comment>
<sequence>MTSSPPSLSILRLDHQDQPDDAERPRSPSGLIDNDGTGHENVNDDHEDGLQSSLILIPPSPGGSDSSLTSDEETFDHLANVPTVVSSADSKSNFKSGPDGGSTKPILGLRDLVKMHQAEKEKKKRTVSPLSSPGIVEIHDELPPSYPGSSISTGSGIQMGIDASAQEVFAKQVVIKGWKVVGGRDWKDLAVARLGAYVVYDITITLRNGGTIEILRRYTDFVNLRNALKAKYPTLKEAIPPLPSKAHFSKFSQEFLEQRQPRLQRFLRAVILHPEMGKGGQASVVGNWITGKEGVR</sequence>
<evidence type="ECO:0000256" key="6">
    <source>
        <dbReference type="ARBA" id="ARBA00023136"/>
    </source>
</evidence>
<reference evidence="12" key="1">
    <citation type="submission" date="2013-07" db="EMBL/GenBank/DDBJ databases">
        <title>The Genome Sequence of Cryptococcus dejecticola CBS10117.</title>
        <authorList>
            <consortium name="The Broad Institute Genome Sequencing Platform"/>
            <person name="Cuomo C."/>
            <person name="Litvintseva A."/>
            <person name="Chen Y."/>
            <person name="Heitman J."/>
            <person name="Sun S."/>
            <person name="Springer D."/>
            <person name="Dromer F."/>
            <person name="Young S.K."/>
            <person name="Zeng Q."/>
            <person name="Gargeya S."/>
            <person name="Fitzgerald M."/>
            <person name="Abouelleil A."/>
            <person name="Alvarado L."/>
            <person name="Berlin A.M."/>
            <person name="Chapman S.B."/>
            <person name="Dewar J."/>
            <person name="Goldberg J."/>
            <person name="Griggs A."/>
            <person name="Gujja S."/>
            <person name="Hansen M."/>
            <person name="Howarth C."/>
            <person name="Imamovic A."/>
            <person name="Larimer J."/>
            <person name="McCowan C."/>
            <person name="Murphy C."/>
            <person name="Pearson M."/>
            <person name="Priest M."/>
            <person name="Roberts A."/>
            <person name="Saif S."/>
            <person name="Shea T."/>
            <person name="Sykes S."/>
            <person name="Wortman J."/>
            <person name="Nusbaum C."/>
            <person name="Birren B."/>
        </authorList>
    </citation>
    <scope>NUCLEOTIDE SEQUENCE [LARGE SCALE GENOMIC DNA]</scope>
    <source>
        <strain evidence="12">CBS 10117</strain>
    </source>
</reference>
<evidence type="ECO:0000256" key="10">
    <source>
        <dbReference type="SAM" id="MobiDB-lite"/>
    </source>
</evidence>
<dbReference type="EMBL" id="KI894029">
    <property type="protein sequence ID" value="OBR87060.1"/>
    <property type="molecule type" value="Genomic_DNA"/>
</dbReference>
<name>A0A1A6AAI6_9TREE</name>
<evidence type="ECO:0000259" key="11">
    <source>
        <dbReference type="PROSITE" id="PS50195"/>
    </source>
</evidence>
<dbReference type="InterPro" id="IPR037917">
    <property type="entry name" value="Ypt35_PX"/>
</dbReference>